<organism evidence="9 10">
    <name type="scientific">Megasphaera stantonii</name>
    <dbReference type="NCBI Taxonomy" id="2144175"/>
    <lineage>
        <taxon>Bacteria</taxon>
        <taxon>Bacillati</taxon>
        <taxon>Bacillota</taxon>
        <taxon>Negativicutes</taxon>
        <taxon>Veillonellales</taxon>
        <taxon>Veillonellaceae</taxon>
        <taxon>Megasphaera</taxon>
    </lineage>
</organism>
<dbReference type="GO" id="GO:0006508">
    <property type="term" value="P:proteolysis"/>
    <property type="evidence" value="ECO:0007669"/>
    <property type="project" value="UniProtKB-KW"/>
</dbReference>
<comment type="similarity">
    <text evidence="1 7">Belongs to the UPF0758 family.</text>
</comment>
<evidence type="ECO:0000256" key="2">
    <source>
        <dbReference type="ARBA" id="ARBA00022670"/>
    </source>
</evidence>
<evidence type="ECO:0000256" key="5">
    <source>
        <dbReference type="ARBA" id="ARBA00022833"/>
    </source>
</evidence>
<dbReference type="KEGG" id="meg:DKB62_01340"/>
<dbReference type="OrthoDB" id="9804482at2"/>
<keyword evidence="6" id="KW-0482">Metalloprotease</keyword>
<dbReference type="CDD" id="cd08071">
    <property type="entry name" value="MPN_DUF2466"/>
    <property type="match status" value="1"/>
</dbReference>
<gene>
    <name evidence="9" type="ORF">DKB62_01340</name>
</gene>
<sequence length="214" mass="23793">MKVRERMALYGAETLSNRELLSVLLGGVNTNQVAQNVMDSLPHKNIYDLSEMDVLDLNKIDGIGKRNAEILYAAVELGRRLHKERVKLYAPDFSTPRAVADYVMEDMRCLTQEEFRAALLTCKNQLITVKTLTKGTINASLAKSREVFKMALQYNAAAVILVHNHPSGDPAPSRDDISVTQKIFQAGQVMEIPVLDHIIIGDGTFTSLCELGYI</sequence>
<dbReference type="AlphaFoldDB" id="A0A346AWS9"/>
<evidence type="ECO:0000256" key="6">
    <source>
        <dbReference type="ARBA" id="ARBA00023049"/>
    </source>
</evidence>
<keyword evidence="10" id="KW-1185">Reference proteome</keyword>
<evidence type="ECO:0000313" key="10">
    <source>
        <dbReference type="Proteomes" id="UP000254337"/>
    </source>
</evidence>
<dbReference type="GO" id="GO:0046872">
    <property type="term" value="F:metal ion binding"/>
    <property type="evidence" value="ECO:0007669"/>
    <property type="project" value="UniProtKB-KW"/>
</dbReference>
<dbReference type="Proteomes" id="UP000254337">
    <property type="component" value="Chromosome"/>
</dbReference>
<dbReference type="InterPro" id="IPR025657">
    <property type="entry name" value="RadC_JAB"/>
</dbReference>
<keyword evidence="3" id="KW-0479">Metal-binding</keyword>
<evidence type="ECO:0000256" key="3">
    <source>
        <dbReference type="ARBA" id="ARBA00022723"/>
    </source>
</evidence>
<proteinExistence type="inferred from homology"/>
<dbReference type="Pfam" id="PF04002">
    <property type="entry name" value="RadC"/>
    <property type="match status" value="1"/>
</dbReference>
<dbReference type="PANTHER" id="PTHR30471:SF3">
    <property type="entry name" value="UPF0758 PROTEIN YEES-RELATED"/>
    <property type="match status" value="1"/>
</dbReference>
<accession>A0A346AWS9</accession>
<dbReference type="Pfam" id="PF20582">
    <property type="entry name" value="UPF0758_N"/>
    <property type="match status" value="1"/>
</dbReference>
<dbReference type="EMBL" id="CP029462">
    <property type="protein sequence ID" value="AXL20322.1"/>
    <property type="molecule type" value="Genomic_DNA"/>
</dbReference>
<dbReference type="PROSITE" id="PS50249">
    <property type="entry name" value="MPN"/>
    <property type="match status" value="1"/>
</dbReference>
<keyword evidence="4" id="KW-0378">Hydrolase</keyword>
<dbReference type="SUPFAM" id="SSF102712">
    <property type="entry name" value="JAB1/MPN domain"/>
    <property type="match status" value="1"/>
</dbReference>
<keyword evidence="2" id="KW-0645">Protease</keyword>
<evidence type="ECO:0000259" key="8">
    <source>
        <dbReference type="PROSITE" id="PS50249"/>
    </source>
</evidence>
<dbReference type="PROSITE" id="PS01302">
    <property type="entry name" value="UPF0758"/>
    <property type="match status" value="1"/>
</dbReference>
<dbReference type="RefSeq" id="WP_107195978.1">
    <property type="nucleotide sequence ID" value="NZ_CP029462.1"/>
</dbReference>
<dbReference type="InterPro" id="IPR046778">
    <property type="entry name" value="UPF0758_N"/>
</dbReference>
<reference evidence="9 10" key="1">
    <citation type="submission" date="2018-05" db="EMBL/GenBank/DDBJ databases">
        <title>Complete genome sequence of Megasphaera sp. AJH120T, isolated from the ceca of a chicken.</title>
        <authorList>
            <person name="Maki J."/>
            <person name="Looft T."/>
        </authorList>
    </citation>
    <scope>NUCLEOTIDE SEQUENCE [LARGE SCALE GENOMIC DNA]</scope>
    <source>
        <strain evidence="9 10">AJH120</strain>
    </source>
</reference>
<dbReference type="NCBIfam" id="TIGR00608">
    <property type="entry name" value="radc"/>
    <property type="match status" value="1"/>
</dbReference>
<evidence type="ECO:0000313" key="9">
    <source>
        <dbReference type="EMBL" id="AXL20322.1"/>
    </source>
</evidence>
<protein>
    <submittedName>
        <fullName evidence="9">DNA repair protein RadC</fullName>
    </submittedName>
</protein>
<dbReference type="Gene3D" id="3.40.140.10">
    <property type="entry name" value="Cytidine Deaminase, domain 2"/>
    <property type="match status" value="1"/>
</dbReference>
<feature type="domain" description="MPN" evidence="8">
    <location>
        <begin position="92"/>
        <end position="214"/>
    </location>
</feature>
<dbReference type="InterPro" id="IPR037518">
    <property type="entry name" value="MPN"/>
</dbReference>
<evidence type="ECO:0000256" key="4">
    <source>
        <dbReference type="ARBA" id="ARBA00022801"/>
    </source>
</evidence>
<dbReference type="InterPro" id="IPR001405">
    <property type="entry name" value="UPF0758"/>
</dbReference>
<dbReference type="NCBIfam" id="NF000642">
    <property type="entry name" value="PRK00024.1"/>
    <property type="match status" value="1"/>
</dbReference>
<keyword evidence="5" id="KW-0862">Zinc</keyword>
<dbReference type="PANTHER" id="PTHR30471">
    <property type="entry name" value="DNA REPAIR PROTEIN RADC"/>
    <property type="match status" value="1"/>
</dbReference>
<name>A0A346AWS9_9FIRM</name>
<dbReference type="InterPro" id="IPR020891">
    <property type="entry name" value="UPF0758_CS"/>
</dbReference>
<evidence type="ECO:0000256" key="1">
    <source>
        <dbReference type="ARBA" id="ARBA00010243"/>
    </source>
</evidence>
<evidence type="ECO:0000256" key="7">
    <source>
        <dbReference type="RuleBase" id="RU003797"/>
    </source>
</evidence>
<dbReference type="GO" id="GO:0008237">
    <property type="term" value="F:metallopeptidase activity"/>
    <property type="evidence" value="ECO:0007669"/>
    <property type="project" value="UniProtKB-KW"/>
</dbReference>